<sequence length="348" mass="37010">MQSNSDVYSVVGSLTRWSGDCTRGSCKDTLKCLYGDAQNAGQCSQYLCPLSGKQYGQLSPAMAGTYLSWLVYLIGEFRTGLEGLETAFKGISCASDGCRSVGVAGNGCGNGTCTRGTHGNTCDGSSGGVCGCTSVVSCTGVLPVLYRYGFGYGNVEALHDTAGVGTPKKCDAFLTTLKGVLKGEHIKHNGSGLHHEINKLIYTTRLPWIFVLTLAWLVAVLYLAFGAIWPLDWTHMRSHCTGWFRKGSLSPWEVLMVGKNKGRGILEFFGKEGKGVVGSTTSGYRWVKWLMVIIGTVAVFGGPLVAALVQNNDAWKIPLAVLLGIGGGALLVAVMVKAVWELNSTNVP</sequence>
<protein>
    <submittedName>
        <fullName evidence="2">Variant erythrocyte surface antigen-beta subunit</fullName>
    </submittedName>
</protein>
<keyword evidence="1" id="KW-1133">Transmembrane helix</keyword>
<reference evidence="2" key="1">
    <citation type="journal article" date="2014" name="BMC Genomics">
        <title>The Babesia bovis gene and promoter model: an update from full-length EST analysis.</title>
        <authorList>
            <person name="Yamagishi J."/>
            <person name="Wakaguri H."/>
            <person name="Yokoyama N."/>
            <person name="Yamashita R."/>
            <person name="Suzuki Y."/>
            <person name="Xuan X."/>
            <person name="Igarashi I."/>
        </authorList>
    </citation>
    <scope>NUCLEOTIDE SEQUENCE</scope>
    <source>
        <strain evidence="2">Texas</strain>
    </source>
</reference>
<accession>S6B676</accession>
<feature type="transmembrane region" description="Helical" evidence="1">
    <location>
        <begin position="289"/>
        <end position="309"/>
    </location>
</feature>
<dbReference type="VEuPathDB" id="PiroplasmaDB:BBOV_I000030"/>
<keyword evidence="1" id="KW-0472">Membrane</keyword>
<dbReference type="EMBL" id="AK440732">
    <property type="protein sequence ID" value="BAN64526.1"/>
    <property type="molecule type" value="mRNA"/>
</dbReference>
<organism evidence="2">
    <name type="scientific">Babesia bovis</name>
    <dbReference type="NCBI Taxonomy" id="5865"/>
    <lineage>
        <taxon>Eukaryota</taxon>
        <taxon>Sar</taxon>
        <taxon>Alveolata</taxon>
        <taxon>Apicomplexa</taxon>
        <taxon>Aconoidasida</taxon>
        <taxon>Piroplasmida</taxon>
        <taxon>Babesiidae</taxon>
        <taxon>Babesia</taxon>
    </lineage>
</organism>
<proteinExistence type="evidence at transcript level"/>
<name>S6B676_BABBO</name>
<evidence type="ECO:0000313" key="2">
    <source>
        <dbReference type="EMBL" id="BAN64526.1"/>
    </source>
</evidence>
<keyword evidence="1" id="KW-0812">Transmembrane</keyword>
<feature type="transmembrane region" description="Helical" evidence="1">
    <location>
        <begin position="208"/>
        <end position="229"/>
    </location>
</feature>
<dbReference type="AlphaFoldDB" id="S6B676"/>
<evidence type="ECO:0000256" key="1">
    <source>
        <dbReference type="SAM" id="Phobius"/>
    </source>
</evidence>
<feature type="transmembrane region" description="Helical" evidence="1">
    <location>
        <begin position="321"/>
        <end position="340"/>
    </location>
</feature>